<proteinExistence type="predicted"/>
<gene>
    <name evidence="1" type="ORF">HUG12_09855</name>
</gene>
<dbReference type="GeneID" id="56037764"/>
<dbReference type="KEGG" id="halu:HUG12_09855"/>
<keyword evidence="2" id="KW-1185">Reference proteome</keyword>
<dbReference type="AlphaFoldDB" id="A0A7D5LAQ0"/>
<protein>
    <submittedName>
        <fullName evidence="1">Uncharacterized protein</fullName>
    </submittedName>
</protein>
<organism evidence="1 2">
    <name type="scientific">Halorarum salinum</name>
    <dbReference type="NCBI Taxonomy" id="2743089"/>
    <lineage>
        <taxon>Archaea</taxon>
        <taxon>Methanobacteriati</taxon>
        <taxon>Methanobacteriota</taxon>
        <taxon>Stenosarchaea group</taxon>
        <taxon>Halobacteria</taxon>
        <taxon>Halobacteriales</taxon>
        <taxon>Haloferacaceae</taxon>
        <taxon>Halorarum</taxon>
    </lineage>
</organism>
<evidence type="ECO:0000313" key="1">
    <source>
        <dbReference type="EMBL" id="QLG62010.1"/>
    </source>
</evidence>
<evidence type="ECO:0000313" key="2">
    <source>
        <dbReference type="Proteomes" id="UP000509626"/>
    </source>
</evidence>
<name>A0A7D5LAQ0_9EURY</name>
<dbReference type="EMBL" id="CP058579">
    <property type="protein sequence ID" value="QLG62010.1"/>
    <property type="molecule type" value="Genomic_DNA"/>
</dbReference>
<dbReference type="Proteomes" id="UP000509626">
    <property type="component" value="Chromosome"/>
</dbReference>
<dbReference type="RefSeq" id="WP_179268595.1">
    <property type="nucleotide sequence ID" value="NZ_CP058579.1"/>
</dbReference>
<accession>A0A7D5LAQ0</accession>
<reference evidence="1 2" key="1">
    <citation type="submission" date="2020-06" db="EMBL/GenBank/DDBJ databases">
        <title>NJ-3-1, isolated from saline soil.</title>
        <authorList>
            <person name="Cui H.L."/>
            <person name="Shi X."/>
        </authorList>
    </citation>
    <scope>NUCLEOTIDE SEQUENCE [LARGE SCALE GENOMIC DNA]</scope>
    <source>
        <strain evidence="1 2">NJ-3-1</strain>
    </source>
</reference>
<sequence length="113" mass="13150">MNSDQQKLHDCATPLKPVLGGLVGMNSFSAYDRVPTFLRHASEEPGVFICTACNPPVYYRNKMTALNDDEHAKDPVWLKRYHMWNDDVEDPWVWQWLTAEQREKGLRPANHHD</sequence>